<evidence type="ECO:0000313" key="1">
    <source>
        <dbReference type="EMBL" id="CDF39937.1"/>
    </source>
</evidence>
<name>R7QN56_CHOCR</name>
<dbReference type="EMBL" id="HG002094">
    <property type="protein sequence ID" value="CDF39937.1"/>
    <property type="molecule type" value="Genomic_DNA"/>
</dbReference>
<keyword evidence="2" id="KW-1185">Reference proteome</keyword>
<proteinExistence type="predicted"/>
<dbReference type="Gene3D" id="3.10.450.50">
    <property type="match status" value="1"/>
</dbReference>
<evidence type="ECO:0000313" key="2">
    <source>
        <dbReference type="Proteomes" id="UP000012073"/>
    </source>
</evidence>
<dbReference type="AlphaFoldDB" id="R7QN56"/>
<dbReference type="SUPFAM" id="SSF54427">
    <property type="entry name" value="NTF2-like"/>
    <property type="match status" value="1"/>
</dbReference>
<protein>
    <submittedName>
        <fullName evidence="1">Uncharacterized protein</fullName>
    </submittedName>
</protein>
<dbReference type="RefSeq" id="XP_005710231.1">
    <property type="nucleotide sequence ID" value="XM_005710174.1"/>
</dbReference>
<accession>R7QN56</accession>
<dbReference type="OrthoDB" id="3592at2759"/>
<dbReference type="Gramene" id="CDF39937">
    <property type="protein sequence ID" value="CDF39937"/>
    <property type="gene ID" value="CHC_T00006897001"/>
</dbReference>
<organism evidence="1 2">
    <name type="scientific">Chondrus crispus</name>
    <name type="common">Carrageen Irish moss</name>
    <name type="synonym">Polymorpha crispa</name>
    <dbReference type="NCBI Taxonomy" id="2769"/>
    <lineage>
        <taxon>Eukaryota</taxon>
        <taxon>Rhodophyta</taxon>
        <taxon>Florideophyceae</taxon>
        <taxon>Rhodymeniophycidae</taxon>
        <taxon>Gigartinales</taxon>
        <taxon>Gigartinaceae</taxon>
        <taxon>Chondrus</taxon>
    </lineage>
</organism>
<dbReference type="GeneID" id="17317946"/>
<reference evidence="2" key="1">
    <citation type="journal article" date="2013" name="Proc. Natl. Acad. Sci. U.S.A.">
        <title>Genome structure and metabolic features in the red seaweed Chondrus crispus shed light on evolution of the Archaeplastida.</title>
        <authorList>
            <person name="Collen J."/>
            <person name="Porcel B."/>
            <person name="Carre W."/>
            <person name="Ball S.G."/>
            <person name="Chaparro C."/>
            <person name="Tonon T."/>
            <person name="Barbeyron T."/>
            <person name="Michel G."/>
            <person name="Noel B."/>
            <person name="Valentin K."/>
            <person name="Elias M."/>
            <person name="Artiguenave F."/>
            <person name="Arun A."/>
            <person name="Aury J.M."/>
            <person name="Barbosa-Neto J.F."/>
            <person name="Bothwell J.H."/>
            <person name="Bouget F.Y."/>
            <person name="Brillet L."/>
            <person name="Cabello-Hurtado F."/>
            <person name="Capella-Gutierrez S."/>
            <person name="Charrier B."/>
            <person name="Cladiere L."/>
            <person name="Cock J.M."/>
            <person name="Coelho S.M."/>
            <person name="Colleoni C."/>
            <person name="Czjzek M."/>
            <person name="Da Silva C."/>
            <person name="Delage L."/>
            <person name="Denoeud F."/>
            <person name="Deschamps P."/>
            <person name="Dittami S.M."/>
            <person name="Gabaldon T."/>
            <person name="Gachon C.M."/>
            <person name="Groisillier A."/>
            <person name="Herve C."/>
            <person name="Jabbari K."/>
            <person name="Katinka M."/>
            <person name="Kloareg B."/>
            <person name="Kowalczyk N."/>
            <person name="Labadie K."/>
            <person name="Leblanc C."/>
            <person name="Lopez P.J."/>
            <person name="McLachlan D.H."/>
            <person name="Meslet-Cladiere L."/>
            <person name="Moustafa A."/>
            <person name="Nehr Z."/>
            <person name="Nyvall Collen P."/>
            <person name="Panaud O."/>
            <person name="Partensky F."/>
            <person name="Poulain J."/>
            <person name="Rensing S.A."/>
            <person name="Rousvoal S."/>
            <person name="Samson G."/>
            <person name="Symeonidi A."/>
            <person name="Weissenbach J."/>
            <person name="Zambounis A."/>
            <person name="Wincker P."/>
            <person name="Boyen C."/>
        </authorList>
    </citation>
    <scope>NUCLEOTIDE SEQUENCE [LARGE SCALE GENOMIC DNA]</scope>
    <source>
        <strain evidence="2">cv. Stackhouse</strain>
    </source>
</reference>
<dbReference type="Proteomes" id="UP000012073">
    <property type="component" value="Unassembled WGS sequence"/>
</dbReference>
<dbReference type="KEGG" id="ccp:CHC_T00006897001"/>
<sequence>MIFPCNSGGHCWLCICRDSSTAVDVSFASTSHPPSTSPSRKRLPPTPLFRILNLVCLPVPYSHSFLVTNTPSLSRICSSLSFHFTPLIPKSNMPFLCKGRPTPQRPCNNDPSAKPRFMTAIDSVRDFILERDAFGPKSRVGNLASSPSNGRQKRRVQTAERYMAARLAGETDEVLRLVTEDVELESSRDGKVAGKDRFKGYLTRVKPTGTWKRATWNTAMGKAEILGTVKILMVNVGVIAHFGFNRSGKINQIYRSSLRQKKPLCRDRIHPKPLGP</sequence>
<dbReference type="InterPro" id="IPR032710">
    <property type="entry name" value="NTF2-like_dom_sf"/>
</dbReference>
<gene>
    <name evidence="1" type="ORF">CHC_T00006897001</name>
</gene>